<reference evidence="1 2" key="1">
    <citation type="journal article" date="2020" name="Nature">
        <title>Six reference-quality genomes reveal evolution of bat adaptations.</title>
        <authorList>
            <person name="Jebb D."/>
            <person name="Huang Z."/>
            <person name="Pippel M."/>
            <person name="Hughes G.M."/>
            <person name="Lavrichenko K."/>
            <person name="Devanna P."/>
            <person name="Winkler S."/>
            <person name="Jermiin L.S."/>
            <person name="Skirmuntt E.C."/>
            <person name="Katzourakis A."/>
            <person name="Burkitt-Gray L."/>
            <person name="Ray D.A."/>
            <person name="Sullivan K.A.M."/>
            <person name="Roscito J.G."/>
            <person name="Kirilenko B.M."/>
            <person name="Davalos L.M."/>
            <person name="Corthals A.P."/>
            <person name="Power M.L."/>
            <person name="Jones G."/>
            <person name="Ransome R.D."/>
            <person name="Dechmann D.K.N."/>
            <person name="Locatelli A.G."/>
            <person name="Puechmaille S.J."/>
            <person name="Fedrigo O."/>
            <person name="Jarvis E.D."/>
            <person name="Hiller M."/>
            <person name="Vernes S.C."/>
            <person name="Myers E.W."/>
            <person name="Teeling E.C."/>
        </authorList>
    </citation>
    <scope>NUCLEOTIDE SEQUENCE [LARGE SCALE GENOMIC DNA]</scope>
    <source>
        <strain evidence="1">MRouAeg1</strain>
        <tissue evidence="1">Muscle</tissue>
    </source>
</reference>
<keyword evidence="2" id="KW-1185">Reference proteome</keyword>
<gene>
    <name evidence="1" type="ORF">HJG63_012144</name>
</gene>
<name>A0A7J8FJ97_ROUAE</name>
<proteinExistence type="predicted"/>
<protein>
    <submittedName>
        <fullName evidence="1">Uncharacterized protein</fullName>
    </submittedName>
</protein>
<organism evidence="1 2">
    <name type="scientific">Rousettus aegyptiacus</name>
    <name type="common">Egyptian fruit bat</name>
    <name type="synonym">Pteropus aegyptiacus</name>
    <dbReference type="NCBI Taxonomy" id="9407"/>
    <lineage>
        <taxon>Eukaryota</taxon>
        <taxon>Metazoa</taxon>
        <taxon>Chordata</taxon>
        <taxon>Craniata</taxon>
        <taxon>Vertebrata</taxon>
        <taxon>Euteleostomi</taxon>
        <taxon>Mammalia</taxon>
        <taxon>Eutheria</taxon>
        <taxon>Laurasiatheria</taxon>
        <taxon>Chiroptera</taxon>
        <taxon>Yinpterochiroptera</taxon>
        <taxon>Pteropodoidea</taxon>
        <taxon>Pteropodidae</taxon>
        <taxon>Rousettinae</taxon>
        <taxon>Rousettus</taxon>
    </lineage>
</organism>
<dbReference type="AlphaFoldDB" id="A0A7J8FJ97"/>
<evidence type="ECO:0000313" key="1">
    <source>
        <dbReference type="EMBL" id="KAF6447788.1"/>
    </source>
</evidence>
<sequence>MLRRQYPRQSDRQDEIVGVRMTLKSLVRRPPRRGPERGADLGTIVRVRSGPARLGHSELGILDLCLLLEIRLPILELGPWVTETLSQRDFIPRFSYLPHLGSVMAPGQRSCVGTGQRLSLEARR</sequence>
<dbReference type="Proteomes" id="UP000593571">
    <property type="component" value="Unassembled WGS sequence"/>
</dbReference>
<comment type="caution">
    <text evidence="1">The sequence shown here is derived from an EMBL/GenBank/DDBJ whole genome shotgun (WGS) entry which is preliminary data.</text>
</comment>
<evidence type="ECO:0000313" key="2">
    <source>
        <dbReference type="Proteomes" id="UP000593571"/>
    </source>
</evidence>
<accession>A0A7J8FJ97</accession>
<dbReference type="EMBL" id="JACASE010000007">
    <property type="protein sequence ID" value="KAF6447788.1"/>
    <property type="molecule type" value="Genomic_DNA"/>
</dbReference>